<name>A0A081BSS0_9BACT</name>
<sequence length="186" mass="21678">MKLSREEHKTRLTNAPSEEISPQLLLQSIKDAHEEILLLRGRLAEYKWLEEALRERTHELNERMKELDCLYAVSSCLMNHRLSFGQMINAVIKEMPRGWQYPKATCVRIVVGDSEFASRNFRRTETRQSANIRIDDRTEGEVEVCVLPELAQGQPLTMLHEEQALLNIIALWLGEMLRYRTETKKG</sequence>
<keyword evidence="1" id="KW-0808">Transferase</keyword>
<dbReference type="HOGENOM" id="CLU_1451773_0_0_0"/>
<keyword evidence="2" id="KW-1185">Reference proteome</keyword>
<gene>
    <name evidence="1" type="ORF">U14_05736</name>
</gene>
<evidence type="ECO:0000313" key="2">
    <source>
        <dbReference type="Proteomes" id="UP000030700"/>
    </source>
</evidence>
<proteinExistence type="predicted"/>
<evidence type="ECO:0000313" key="1">
    <source>
        <dbReference type="EMBL" id="GAK54451.1"/>
    </source>
</evidence>
<dbReference type="STRING" id="1499966.U14_05736"/>
<organism evidence="1">
    <name type="scientific">Candidatus Moduliflexus flocculans</name>
    <dbReference type="NCBI Taxonomy" id="1499966"/>
    <lineage>
        <taxon>Bacteria</taxon>
        <taxon>Candidatus Moduliflexota</taxon>
        <taxon>Candidatus Moduliflexia</taxon>
        <taxon>Candidatus Moduliflexales</taxon>
        <taxon>Candidatus Moduliflexaceae</taxon>
    </lineage>
</organism>
<dbReference type="Proteomes" id="UP000030700">
    <property type="component" value="Unassembled WGS sequence"/>
</dbReference>
<dbReference type="GO" id="GO:0016301">
    <property type="term" value="F:kinase activity"/>
    <property type="evidence" value="ECO:0007669"/>
    <property type="project" value="UniProtKB-KW"/>
</dbReference>
<dbReference type="AlphaFoldDB" id="A0A081BSS0"/>
<protein>
    <submittedName>
        <fullName evidence="1">Signal transduction histidine kinase, nitrogen specific, NtrB</fullName>
    </submittedName>
</protein>
<reference evidence="1" key="1">
    <citation type="journal article" date="2015" name="PeerJ">
        <title>First genomic representation of candidate bacterial phylum KSB3 points to enhanced environmental sensing as a trigger of wastewater bulking.</title>
        <authorList>
            <person name="Sekiguchi Y."/>
            <person name="Ohashi A."/>
            <person name="Parks D.H."/>
            <person name="Yamauchi T."/>
            <person name="Tyson G.W."/>
            <person name="Hugenholtz P."/>
        </authorList>
    </citation>
    <scope>NUCLEOTIDE SEQUENCE [LARGE SCALE GENOMIC DNA]</scope>
</reference>
<accession>A0A081BSS0</accession>
<keyword evidence="1" id="KW-0418">Kinase</keyword>
<dbReference type="EMBL" id="DF820461">
    <property type="protein sequence ID" value="GAK54451.1"/>
    <property type="molecule type" value="Genomic_DNA"/>
</dbReference>